<dbReference type="OrthoDB" id="7166869at2759"/>
<comment type="caution">
    <text evidence="2">The sequence shown here is derived from an EMBL/GenBank/DDBJ whole genome shotgun (WGS) entry which is preliminary data.</text>
</comment>
<dbReference type="Proteomes" id="UP001152888">
    <property type="component" value="Unassembled WGS sequence"/>
</dbReference>
<evidence type="ECO:0000313" key="3">
    <source>
        <dbReference type="Proteomes" id="UP001152888"/>
    </source>
</evidence>
<evidence type="ECO:0000256" key="1">
    <source>
        <dbReference type="SAM" id="MobiDB-lite"/>
    </source>
</evidence>
<feature type="region of interest" description="Disordered" evidence="1">
    <location>
        <begin position="1"/>
        <end position="34"/>
    </location>
</feature>
<proteinExistence type="predicted"/>
<keyword evidence="3" id="KW-1185">Reference proteome</keyword>
<accession>A0A9P0JYC4</accession>
<evidence type="ECO:0000313" key="2">
    <source>
        <dbReference type="EMBL" id="CAH1959788.1"/>
    </source>
</evidence>
<reference evidence="2" key="1">
    <citation type="submission" date="2022-03" db="EMBL/GenBank/DDBJ databases">
        <authorList>
            <person name="Sayadi A."/>
        </authorList>
    </citation>
    <scope>NUCLEOTIDE SEQUENCE</scope>
</reference>
<dbReference type="AlphaFoldDB" id="A0A9P0JYC4"/>
<protein>
    <submittedName>
        <fullName evidence="2">Uncharacterized protein</fullName>
    </submittedName>
</protein>
<gene>
    <name evidence="2" type="ORF">ACAOBT_LOCUS3367</name>
</gene>
<organism evidence="2 3">
    <name type="scientific">Acanthoscelides obtectus</name>
    <name type="common">Bean weevil</name>
    <name type="synonym">Bruchus obtectus</name>
    <dbReference type="NCBI Taxonomy" id="200917"/>
    <lineage>
        <taxon>Eukaryota</taxon>
        <taxon>Metazoa</taxon>
        <taxon>Ecdysozoa</taxon>
        <taxon>Arthropoda</taxon>
        <taxon>Hexapoda</taxon>
        <taxon>Insecta</taxon>
        <taxon>Pterygota</taxon>
        <taxon>Neoptera</taxon>
        <taxon>Endopterygota</taxon>
        <taxon>Coleoptera</taxon>
        <taxon>Polyphaga</taxon>
        <taxon>Cucujiformia</taxon>
        <taxon>Chrysomeloidea</taxon>
        <taxon>Chrysomelidae</taxon>
        <taxon>Bruchinae</taxon>
        <taxon>Bruchini</taxon>
        <taxon>Acanthoscelides</taxon>
    </lineage>
</organism>
<dbReference type="EMBL" id="CAKOFQ010006684">
    <property type="protein sequence ID" value="CAH1959788.1"/>
    <property type="molecule type" value="Genomic_DNA"/>
</dbReference>
<name>A0A9P0JYC4_ACAOB</name>
<sequence length="237" mass="27036">METESEISEAKDSVTLAIQPTPQNMRRKKITTESKRQKLKRLRYTPTQLPEYPTCGHNGQPGKPYYCTTLTMSQIQDFHRKLYASKEKCKQDSFIIASCEGQKCNRSKVKKEKISIFYYFNKAKRFVLTKGKNNPLVRGEPNYCVDVGEAKSVVKRGMKLTCINPTQLPIGCKLKGDKSTIIALLEKHYGNAWEENPDLFFFKENLVNPRRAENQTSVNDVEAGCSGLRPCDITLQI</sequence>